<keyword evidence="3" id="KW-1185">Reference proteome</keyword>
<feature type="non-terminal residue" evidence="2">
    <location>
        <position position="1"/>
    </location>
</feature>
<organism evidence="2 3">
    <name type="scientific">Rhodotorula graminis (strain WP1)</name>
    <dbReference type="NCBI Taxonomy" id="578459"/>
    <lineage>
        <taxon>Eukaryota</taxon>
        <taxon>Fungi</taxon>
        <taxon>Dikarya</taxon>
        <taxon>Basidiomycota</taxon>
        <taxon>Pucciniomycotina</taxon>
        <taxon>Microbotryomycetes</taxon>
        <taxon>Sporidiobolales</taxon>
        <taxon>Sporidiobolaceae</taxon>
        <taxon>Rhodotorula</taxon>
    </lineage>
</organism>
<evidence type="ECO:0000313" key="3">
    <source>
        <dbReference type="Proteomes" id="UP000053890"/>
    </source>
</evidence>
<feature type="non-terminal residue" evidence="2">
    <location>
        <position position="101"/>
    </location>
</feature>
<gene>
    <name evidence="2" type="ORF">RHOBADRAFT_67037</name>
</gene>
<accession>A0A0P9IQU6</accession>
<dbReference type="AlphaFoldDB" id="A0A0P9IQU6"/>
<dbReference type="Proteomes" id="UP000053890">
    <property type="component" value="Unassembled WGS sequence"/>
</dbReference>
<feature type="region of interest" description="Disordered" evidence="1">
    <location>
        <begin position="1"/>
        <end position="84"/>
    </location>
</feature>
<proteinExistence type="predicted"/>
<name>A0A0P9IQU6_RHOGW</name>
<evidence type="ECO:0000313" key="2">
    <source>
        <dbReference type="EMBL" id="KPV71793.1"/>
    </source>
</evidence>
<evidence type="ECO:0000256" key="1">
    <source>
        <dbReference type="SAM" id="MobiDB-lite"/>
    </source>
</evidence>
<protein>
    <submittedName>
        <fullName evidence="2">Uncharacterized protein</fullName>
    </submittedName>
</protein>
<reference evidence="2 3" key="1">
    <citation type="journal article" date="2015" name="Front. Microbiol.">
        <title>Genome sequence of the plant growth promoting endophytic yeast Rhodotorula graminis WP1.</title>
        <authorList>
            <person name="Firrincieli A."/>
            <person name="Otillar R."/>
            <person name="Salamov A."/>
            <person name="Schmutz J."/>
            <person name="Khan Z."/>
            <person name="Redman R.S."/>
            <person name="Fleck N.D."/>
            <person name="Lindquist E."/>
            <person name="Grigoriev I.V."/>
            <person name="Doty S.L."/>
        </authorList>
    </citation>
    <scope>NUCLEOTIDE SEQUENCE [LARGE SCALE GENOMIC DNA]</scope>
    <source>
        <strain evidence="2 3">WP1</strain>
    </source>
</reference>
<dbReference type="RefSeq" id="XP_018267842.1">
    <property type="nucleotide sequence ID" value="XM_018419160.1"/>
</dbReference>
<dbReference type="GeneID" id="28979606"/>
<feature type="compositionally biased region" description="Low complexity" evidence="1">
    <location>
        <begin position="26"/>
        <end position="36"/>
    </location>
</feature>
<sequence length="101" mass="11225">PLPPSSHGPSSSATPNYPGDALEGSVQRPRVVGRQQGRPHRLCHLCRRRRRHLPARRPPRPGLLSSPTLAPSLSPCSYAHPRPTYRPSRVSLQARYPVLSR</sequence>
<feature type="compositionally biased region" description="Low complexity" evidence="1">
    <location>
        <begin position="62"/>
        <end position="75"/>
    </location>
</feature>
<dbReference type="EMBL" id="KQ474091">
    <property type="protein sequence ID" value="KPV71793.1"/>
    <property type="molecule type" value="Genomic_DNA"/>
</dbReference>
<feature type="compositionally biased region" description="Basic residues" evidence="1">
    <location>
        <begin position="37"/>
        <end position="59"/>
    </location>
</feature>